<reference evidence="2 3" key="1">
    <citation type="submission" date="2019-11" db="EMBL/GenBank/DDBJ databases">
        <title>Draft genome sequences of five Paenibacillus species of dairy origin.</title>
        <authorList>
            <person name="Olajide A.M."/>
            <person name="Chen S."/>
            <person name="Lapointe G."/>
        </authorList>
    </citation>
    <scope>NUCLEOTIDE SEQUENCE [LARGE SCALE GENOMIC DNA]</scope>
    <source>
        <strain evidence="2 3">3CT49</strain>
    </source>
</reference>
<gene>
    <name evidence="2" type="ORF">GNQ08_18730</name>
</gene>
<dbReference type="OrthoDB" id="2376154at2"/>
<sequence length="132" mass="14539">MHFRSTGPGNAFISAKYICKNGVRVNVTSAFWIIMMIGAGTYLLRAGSLVLGSRIKWSERTKEWLSFVSPAVLGALIGPLLLLDDGEWIPLMENKMLLAAIPTMAVAWWSRRLLLTVASGIAFYAAVYYLIG</sequence>
<dbReference type="Pfam" id="PF05437">
    <property type="entry name" value="AzlD"/>
    <property type="match status" value="1"/>
</dbReference>
<dbReference type="EMBL" id="WNZZ01000015">
    <property type="protein sequence ID" value="MUG24416.1"/>
    <property type="molecule type" value="Genomic_DNA"/>
</dbReference>
<keyword evidence="1" id="KW-0472">Membrane</keyword>
<protein>
    <submittedName>
        <fullName evidence="2">AzlD domain-containing protein</fullName>
    </submittedName>
</protein>
<dbReference type="InterPro" id="IPR008407">
    <property type="entry name" value="Brnchd-chn_aa_trnsp_AzlD"/>
</dbReference>
<feature type="transmembrane region" description="Helical" evidence="1">
    <location>
        <begin position="64"/>
        <end position="83"/>
    </location>
</feature>
<dbReference type="AlphaFoldDB" id="A0A6N8EVZ3"/>
<feature type="transmembrane region" description="Helical" evidence="1">
    <location>
        <begin position="113"/>
        <end position="131"/>
    </location>
</feature>
<feature type="transmembrane region" description="Helical" evidence="1">
    <location>
        <begin position="30"/>
        <end position="52"/>
    </location>
</feature>
<evidence type="ECO:0000256" key="1">
    <source>
        <dbReference type="SAM" id="Phobius"/>
    </source>
</evidence>
<name>A0A6N8EVZ3_PAEMA</name>
<comment type="caution">
    <text evidence="2">The sequence shown here is derived from an EMBL/GenBank/DDBJ whole genome shotgun (WGS) entry which is preliminary data.</text>
</comment>
<proteinExistence type="predicted"/>
<keyword evidence="1" id="KW-0812">Transmembrane</keyword>
<evidence type="ECO:0000313" key="3">
    <source>
        <dbReference type="Proteomes" id="UP000442469"/>
    </source>
</evidence>
<keyword evidence="1" id="KW-1133">Transmembrane helix</keyword>
<dbReference type="Proteomes" id="UP000442469">
    <property type="component" value="Unassembled WGS sequence"/>
</dbReference>
<accession>A0A6N8EVZ3</accession>
<organism evidence="2 3">
    <name type="scientific">Paenibacillus macerans</name>
    <name type="common">Bacillus macerans</name>
    <dbReference type="NCBI Taxonomy" id="44252"/>
    <lineage>
        <taxon>Bacteria</taxon>
        <taxon>Bacillati</taxon>
        <taxon>Bacillota</taxon>
        <taxon>Bacilli</taxon>
        <taxon>Bacillales</taxon>
        <taxon>Paenibacillaceae</taxon>
        <taxon>Paenibacillus</taxon>
    </lineage>
</organism>
<evidence type="ECO:0000313" key="2">
    <source>
        <dbReference type="EMBL" id="MUG24416.1"/>
    </source>
</evidence>